<organism evidence="1 2">
    <name type="scientific">Candidatus Pullibacteroides excrementavium</name>
    <dbReference type="NCBI Taxonomy" id="2840905"/>
    <lineage>
        <taxon>Bacteria</taxon>
        <taxon>Pseudomonadati</taxon>
        <taxon>Bacteroidota</taxon>
        <taxon>Bacteroidia</taxon>
        <taxon>Bacteroidales</taxon>
        <taxon>Candidatus Pullibacteroides</taxon>
    </lineage>
</organism>
<dbReference type="SUPFAM" id="SSF55785">
    <property type="entry name" value="PYP-like sensor domain (PAS domain)"/>
    <property type="match status" value="1"/>
</dbReference>
<reference evidence="1" key="2">
    <citation type="journal article" date="2021" name="PeerJ">
        <title>Extensive microbial diversity within the chicken gut microbiome revealed by metagenomics and culture.</title>
        <authorList>
            <person name="Gilroy R."/>
            <person name="Ravi A."/>
            <person name="Getino M."/>
            <person name="Pursley I."/>
            <person name="Horton D.L."/>
            <person name="Alikhan N.F."/>
            <person name="Baker D."/>
            <person name="Gharbi K."/>
            <person name="Hall N."/>
            <person name="Watson M."/>
            <person name="Adriaenssens E.M."/>
            <person name="Foster-Nyarko E."/>
            <person name="Jarju S."/>
            <person name="Secka A."/>
            <person name="Antonio M."/>
            <person name="Oren A."/>
            <person name="Chaudhuri R.R."/>
            <person name="La Ragione R."/>
            <person name="Hildebrand F."/>
            <person name="Pallen M.J."/>
        </authorList>
    </citation>
    <scope>NUCLEOTIDE SEQUENCE</scope>
    <source>
        <strain evidence="1">2889</strain>
    </source>
</reference>
<evidence type="ECO:0000313" key="1">
    <source>
        <dbReference type="EMBL" id="MBO8433032.1"/>
    </source>
</evidence>
<dbReference type="InterPro" id="IPR035965">
    <property type="entry name" value="PAS-like_dom_sf"/>
</dbReference>
<comment type="caution">
    <text evidence="1">The sequence shown here is derived from an EMBL/GenBank/DDBJ whole genome shotgun (WGS) entry which is preliminary data.</text>
</comment>
<name>A0A9D9DTQ1_9BACT</name>
<dbReference type="Gene3D" id="3.30.450.20">
    <property type="entry name" value="PAS domain"/>
    <property type="match status" value="1"/>
</dbReference>
<evidence type="ECO:0000313" key="2">
    <source>
        <dbReference type="Proteomes" id="UP000823612"/>
    </source>
</evidence>
<protein>
    <submittedName>
        <fullName evidence="1">PAS sensor protein</fullName>
    </submittedName>
</protein>
<reference evidence="1" key="1">
    <citation type="submission" date="2020-10" db="EMBL/GenBank/DDBJ databases">
        <authorList>
            <person name="Gilroy R."/>
        </authorList>
    </citation>
    <scope>NUCLEOTIDE SEQUENCE</scope>
    <source>
        <strain evidence="1">2889</strain>
    </source>
</reference>
<accession>A0A9D9DTQ1</accession>
<sequence>MKKIEDYFKGIGCAITICDIDCNIVYQNDKSVAVNGDMRGKNMLSCHNERSRSIIQRILSEGISNSYTISKKGQKKIIHQTPWQEADGAIAGIIEFSIVIPEEMPHYDRDRVV</sequence>
<dbReference type="AlphaFoldDB" id="A0A9D9DTQ1"/>
<dbReference type="Proteomes" id="UP000823612">
    <property type="component" value="Unassembled WGS sequence"/>
</dbReference>
<dbReference type="EMBL" id="JADIMZ010000103">
    <property type="protein sequence ID" value="MBO8433032.1"/>
    <property type="molecule type" value="Genomic_DNA"/>
</dbReference>
<gene>
    <name evidence="1" type="ORF">IAB08_07045</name>
</gene>
<proteinExistence type="predicted"/>